<feature type="transmembrane region" description="Helical" evidence="1">
    <location>
        <begin position="6"/>
        <end position="23"/>
    </location>
</feature>
<proteinExistence type="predicted"/>
<sequence length="66" mass="7352">MDYAQVASLAVIAFLCILLFFIFRSNLKIVLLLVAITELFSVLAGGFWNTAVVNLALLFVSFLKRL</sequence>
<reference evidence="3" key="2">
    <citation type="submission" date="2023-11" db="UniProtKB">
        <authorList>
            <consortium name="WormBaseParasite"/>
        </authorList>
    </citation>
    <scope>IDENTIFICATION</scope>
</reference>
<evidence type="ECO:0000313" key="3">
    <source>
        <dbReference type="WBParaSite" id="TREG1_128970.1"/>
    </source>
</evidence>
<evidence type="ECO:0000256" key="1">
    <source>
        <dbReference type="SAM" id="Phobius"/>
    </source>
</evidence>
<keyword evidence="1" id="KW-1133">Transmembrane helix</keyword>
<dbReference type="WBParaSite" id="TREG1_128970.1">
    <property type="protein sequence ID" value="TREG1_128970.1"/>
    <property type="gene ID" value="TREG1_128970"/>
</dbReference>
<name>A0AA85IYK9_TRIRE</name>
<feature type="transmembrane region" description="Helical" evidence="1">
    <location>
        <begin position="30"/>
        <end position="63"/>
    </location>
</feature>
<reference evidence="2" key="1">
    <citation type="submission" date="2022-06" db="EMBL/GenBank/DDBJ databases">
        <authorList>
            <person name="Berger JAMES D."/>
            <person name="Berger JAMES D."/>
        </authorList>
    </citation>
    <scope>NUCLEOTIDE SEQUENCE [LARGE SCALE GENOMIC DNA]</scope>
</reference>
<keyword evidence="1" id="KW-0472">Membrane</keyword>
<dbReference type="Proteomes" id="UP000050795">
    <property type="component" value="Unassembled WGS sequence"/>
</dbReference>
<protein>
    <submittedName>
        <fullName evidence="3">Uncharacterized protein</fullName>
    </submittedName>
</protein>
<organism evidence="2 3">
    <name type="scientific">Trichobilharzia regenti</name>
    <name type="common">Nasal bird schistosome</name>
    <dbReference type="NCBI Taxonomy" id="157069"/>
    <lineage>
        <taxon>Eukaryota</taxon>
        <taxon>Metazoa</taxon>
        <taxon>Spiralia</taxon>
        <taxon>Lophotrochozoa</taxon>
        <taxon>Platyhelminthes</taxon>
        <taxon>Trematoda</taxon>
        <taxon>Digenea</taxon>
        <taxon>Strigeidida</taxon>
        <taxon>Schistosomatoidea</taxon>
        <taxon>Schistosomatidae</taxon>
        <taxon>Trichobilharzia</taxon>
    </lineage>
</organism>
<accession>A0AA85IYK9</accession>
<evidence type="ECO:0000313" key="2">
    <source>
        <dbReference type="Proteomes" id="UP000050795"/>
    </source>
</evidence>
<keyword evidence="2" id="KW-1185">Reference proteome</keyword>
<keyword evidence="1" id="KW-0812">Transmembrane</keyword>
<dbReference type="AlphaFoldDB" id="A0AA85IYK9"/>